<evidence type="ECO:0000313" key="2">
    <source>
        <dbReference type="Proteomes" id="UP000772434"/>
    </source>
</evidence>
<dbReference type="AlphaFoldDB" id="A0A9P5PJ01"/>
<organism evidence="1 2">
    <name type="scientific">Rhodocollybia butyracea</name>
    <dbReference type="NCBI Taxonomy" id="206335"/>
    <lineage>
        <taxon>Eukaryota</taxon>
        <taxon>Fungi</taxon>
        <taxon>Dikarya</taxon>
        <taxon>Basidiomycota</taxon>
        <taxon>Agaricomycotina</taxon>
        <taxon>Agaricomycetes</taxon>
        <taxon>Agaricomycetidae</taxon>
        <taxon>Agaricales</taxon>
        <taxon>Marasmiineae</taxon>
        <taxon>Omphalotaceae</taxon>
        <taxon>Rhodocollybia</taxon>
    </lineage>
</organism>
<name>A0A9P5PJ01_9AGAR</name>
<dbReference type="Proteomes" id="UP000772434">
    <property type="component" value="Unassembled WGS sequence"/>
</dbReference>
<accession>A0A9P5PJ01</accession>
<gene>
    <name evidence="1" type="ORF">BDP27DRAFT_1365759</name>
</gene>
<protein>
    <submittedName>
        <fullName evidence="1">Uncharacterized protein</fullName>
    </submittedName>
</protein>
<sequence length="129" mass="14508">MALAVGVKDTMYTKEQPPHSSLQLLYAPRLTIHMIKDELKEDHRAAPVLLQVPVFQRRSSINLDTVGFYARSTLGLQLMADAFRLSDEDPEPFTVRGVKFALCKTKVWPEAGPGTVQAREKATERQGQR</sequence>
<dbReference type="OrthoDB" id="5423360at2759"/>
<comment type="caution">
    <text evidence="1">The sequence shown here is derived from an EMBL/GenBank/DDBJ whole genome shotgun (WGS) entry which is preliminary data.</text>
</comment>
<proteinExistence type="predicted"/>
<keyword evidence="2" id="KW-1185">Reference proteome</keyword>
<dbReference type="EMBL" id="JADNRY010000089">
    <property type="protein sequence ID" value="KAF9066351.1"/>
    <property type="molecule type" value="Genomic_DNA"/>
</dbReference>
<reference evidence="1" key="1">
    <citation type="submission" date="2020-11" db="EMBL/GenBank/DDBJ databases">
        <authorList>
            <consortium name="DOE Joint Genome Institute"/>
            <person name="Ahrendt S."/>
            <person name="Riley R."/>
            <person name="Andreopoulos W."/>
            <person name="Labutti K."/>
            <person name="Pangilinan J."/>
            <person name="Ruiz-Duenas F.J."/>
            <person name="Barrasa J.M."/>
            <person name="Sanchez-Garcia M."/>
            <person name="Camarero S."/>
            <person name="Miyauchi S."/>
            <person name="Serrano A."/>
            <person name="Linde D."/>
            <person name="Babiker R."/>
            <person name="Drula E."/>
            <person name="Ayuso-Fernandez I."/>
            <person name="Pacheco R."/>
            <person name="Padilla G."/>
            <person name="Ferreira P."/>
            <person name="Barriuso J."/>
            <person name="Kellner H."/>
            <person name="Castanera R."/>
            <person name="Alfaro M."/>
            <person name="Ramirez L."/>
            <person name="Pisabarro A.G."/>
            <person name="Kuo A."/>
            <person name="Tritt A."/>
            <person name="Lipzen A."/>
            <person name="He G."/>
            <person name="Yan M."/>
            <person name="Ng V."/>
            <person name="Cullen D."/>
            <person name="Martin F."/>
            <person name="Rosso M.-N."/>
            <person name="Henrissat B."/>
            <person name="Hibbett D."/>
            <person name="Martinez A.T."/>
            <person name="Grigoriev I.V."/>
        </authorList>
    </citation>
    <scope>NUCLEOTIDE SEQUENCE</scope>
    <source>
        <strain evidence="1">AH 40177</strain>
    </source>
</reference>
<evidence type="ECO:0000313" key="1">
    <source>
        <dbReference type="EMBL" id="KAF9066351.1"/>
    </source>
</evidence>